<protein>
    <recommendedName>
        <fullName evidence="2">ERCC4 domain-containing protein</fullName>
    </recommendedName>
</protein>
<evidence type="ECO:0000259" key="2">
    <source>
        <dbReference type="SMART" id="SM00891"/>
    </source>
</evidence>
<dbReference type="GO" id="GO:0000727">
    <property type="term" value="P:double-strand break repair via break-induced replication"/>
    <property type="evidence" value="ECO:0007669"/>
    <property type="project" value="TreeGrafter"/>
</dbReference>
<dbReference type="GO" id="GO:0000712">
    <property type="term" value="P:resolution of meiotic recombination intermediates"/>
    <property type="evidence" value="ECO:0007669"/>
    <property type="project" value="TreeGrafter"/>
</dbReference>
<dbReference type="GO" id="GO:0008821">
    <property type="term" value="F:crossover junction DNA endonuclease activity"/>
    <property type="evidence" value="ECO:0007669"/>
    <property type="project" value="InterPro"/>
</dbReference>
<dbReference type="PANTHER" id="PTHR13451">
    <property type="entry name" value="CLASS II CROSSOVER JUNCTION ENDONUCLEASE MUS81"/>
    <property type="match status" value="1"/>
</dbReference>
<name>A0A6C0FBD9_9ZZZZ</name>
<dbReference type="SMART" id="SM00891">
    <property type="entry name" value="ERCC4"/>
    <property type="match status" value="1"/>
</dbReference>
<reference evidence="3" key="1">
    <citation type="journal article" date="2020" name="Nature">
        <title>Giant virus diversity and host interactions through global metagenomics.</title>
        <authorList>
            <person name="Schulz F."/>
            <person name="Roux S."/>
            <person name="Paez-Espino D."/>
            <person name="Jungbluth S."/>
            <person name="Walsh D.A."/>
            <person name="Denef V.J."/>
            <person name="McMahon K.D."/>
            <person name="Konstantinidis K.T."/>
            <person name="Eloe-Fadrosh E.A."/>
            <person name="Kyrpides N.C."/>
            <person name="Woyke T."/>
        </authorList>
    </citation>
    <scope>NUCLEOTIDE SEQUENCE</scope>
    <source>
        <strain evidence="3">GVMAG-S-ERX556049-19</strain>
    </source>
</reference>
<dbReference type="Pfam" id="PF02732">
    <property type="entry name" value="ERCC4"/>
    <property type="match status" value="1"/>
</dbReference>
<proteinExistence type="predicted"/>
<feature type="domain" description="ERCC4" evidence="2">
    <location>
        <begin position="2"/>
        <end position="97"/>
    </location>
</feature>
<dbReference type="Gene3D" id="3.40.50.10130">
    <property type="match status" value="1"/>
</dbReference>
<dbReference type="SUPFAM" id="SSF52980">
    <property type="entry name" value="Restriction endonuclease-like"/>
    <property type="match status" value="1"/>
</dbReference>
<dbReference type="InterPro" id="IPR011335">
    <property type="entry name" value="Restrct_endonuc-II-like"/>
</dbReference>
<dbReference type="EMBL" id="MN738821">
    <property type="protein sequence ID" value="QHT37869.1"/>
    <property type="molecule type" value="Genomic_DNA"/>
</dbReference>
<dbReference type="GO" id="GO:0031573">
    <property type="term" value="P:mitotic intra-S DNA damage checkpoint signaling"/>
    <property type="evidence" value="ECO:0007669"/>
    <property type="project" value="TreeGrafter"/>
</dbReference>
<evidence type="ECO:0000256" key="1">
    <source>
        <dbReference type="ARBA" id="ARBA00022801"/>
    </source>
</evidence>
<dbReference type="GO" id="GO:0005634">
    <property type="term" value="C:nucleus"/>
    <property type="evidence" value="ECO:0007669"/>
    <property type="project" value="TreeGrafter"/>
</dbReference>
<keyword evidence="1" id="KW-0378">Hydrolase</keyword>
<dbReference type="GO" id="GO:0048476">
    <property type="term" value="C:Holliday junction resolvase complex"/>
    <property type="evidence" value="ECO:0007669"/>
    <property type="project" value="TreeGrafter"/>
</dbReference>
<dbReference type="InterPro" id="IPR006166">
    <property type="entry name" value="ERCC4_domain"/>
</dbReference>
<dbReference type="GO" id="GO:0048257">
    <property type="term" value="F:3'-flap endonuclease activity"/>
    <property type="evidence" value="ECO:0007669"/>
    <property type="project" value="TreeGrafter"/>
</dbReference>
<dbReference type="AlphaFoldDB" id="A0A6C0FBD9"/>
<dbReference type="GO" id="GO:0003677">
    <property type="term" value="F:DNA binding"/>
    <property type="evidence" value="ECO:0007669"/>
    <property type="project" value="InterPro"/>
</dbReference>
<dbReference type="GO" id="GO:0006308">
    <property type="term" value="P:DNA catabolic process"/>
    <property type="evidence" value="ECO:0007669"/>
    <property type="project" value="InterPro"/>
</dbReference>
<accession>A0A6C0FBD9</accession>
<dbReference type="InterPro" id="IPR033309">
    <property type="entry name" value="Mus81"/>
</dbReference>
<dbReference type="CDD" id="cd20074">
    <property type="entry name" value="XPF_nuclease_Mus81"/>
    <property type="match status" value="1"/>
</dbReference>
<sequence>MKIILDEREHQLFDTCNSILLGKPNASSVTLSKEVLPLGDILLRTDEDKDILLVERKTFADLFASIKDGRYEEQSYRLLHSGDLIPHSVIYLIEGVLSQLQSPLEKKILYSTLTSLNYFKGFSVHRSSSVRESAEWILQMSEKIEKNFQKNKLPYFLTDPFLRHFRSKNQDISNNVFENLNEQTQQTTNAEYCRVVKKVKKDNINTGNFGQIILCQIPGISSTTAMAIMKEYSSFPDFLKRLQENPDCLNDVVYESNGKTRKISKSCIANIKIFLLF</sequence>
<dbReference type="InterPro" id="IPR047416">
    <property type="entry name" value="XPF_nuclease_Mus81"/>
</dbReference>
<organism evidence="3">
    <name type="scientific">viral metagenome</name>
    <dbReference type="NCBI Taxonomy" id="1070528"/>
    <lineage>
        <taxon>unclassified sequences</taxon>
        <taxon>metagenomes</taxon>
        <taxon>organismal metagenomes</taxon>
    </lineage>
</organism>
<evidence type="ECO:0000313" key="3">
    <source>
        <dbReference type="EMBL" id="QHT37869.1"/>
    </source>
</evidence>
<dbReference type="PANTHER" id="PTHR13451:SF0">
    <property type="entry name" value="CROSSOVER JUNCTION ENDONUCLEASE MUS81"/>
    <property type="match status" value="1"/>
</dbReference>